<sequence length="192" mass="21109">MDAFYLYTLVPILGEHGDRSGTLLVEDVQGIHYGQLDAILRAGLPKLPQLILKAPPYAHLSTMVISAHALKHLRSLTAEGTSIRIEGTVLGLEHLALVNFGGDQKKQRRPSIFRELLFACPEVQHLVLHESIPDFAPVASGDRTRMLIPLPHDLRSLQVRDSAPDVLSFLSHAVISPTTFLSLSLDYALVLP</sequence>
<organism evidence="1 2">
    <name type="scientific">Trametes cubensis</name>
    <dbReference type="NCBI Taxonomy" id="1111947"/>
    <lineage>
        <taxon>Eukaryota</taxon>
        <taxon>Fungi</taxon>
        <taxon>Dikarya</taxon>
        <taxon>Basidiomycota</taxon>
        <taxon>Agaricomycotina</taxon>
        <taxon>Agaricomycetes</taxon>
        <taxon>Polyporales</taxon>
        <taxon>Polyporaceae</taxon>
        <taxon>Trametes</taxon>
    </lineage>
</organism>
<evidence type="ECO:0000313" key="1">
    <source>
        <dbReference type="EMBL" id="KAJ8457394.1"/>
    </source>
</evidence>
<proteinExistence type="predicted"/>
<dbReference type="Proteomes" id="UP001215151">
    <property type="component" value="Unassembled WGS sequence"/>
</dbReference>
<evidence type="ECO:0000313" key="2">
    <source>
        <dbReference type="Proteomes" id="UP001215151"/>
    </source>
</evidence>
<dbReference type="AlphaFoldDB" id="A0AAD7THB0"/>
<keyword evidence="2" id="KW-1185">Reference proteome</keyword>
<gene>
    <name evidence="1" type="ORF">ONZ51_g11558</name>
</gene>
<accession>A0AAD7THB0</accession>
<comment type="caution">
    <text evidence="1">The sequence shown here is derived from an EMBL/GenBank/DDBJ whole genome shotgun (WGS) entry which is preliminary data.</text>
</comment>
<name>A0AAD7THB0_9APHY</name>
<protein>
    <submittedName>
        <fullName evidence="1">Uncharacterized protein</fullName>
    </submittedName>
</protein>
<dbReference type="EMBL" id="JAPEVG010000565">
    <property type="protein sequence ID" value="KAJ8457394.1"/>
    <property type="molecule type" value="Genomic_DNA"/>
</dbReference>
<reference evidence="1" key="1">
    <citation type="submission" date="2022-11" db="EMBL/GenBank/DDBJ databases">
        <title>Genome Sequence of Cubamyces cubensis.</title>
        <authorList>
            <person name="Buettner E."/>
        </authorList>
    </citation>
    <scope>NUCLEOTIDE SEQUENCE</scope>
    <source>
        <strain evidence="1">MPL-01</strain>
    </source>
</reference>